<keyword evidence="2" id="KW-1185">Reference proteome</keyword>
<reference evidence="1" key="1">
    <citation type="submission" date="2020-08" db="EMBL/GenBank/DDBJ databases">
        <title>Multicomponent nature underlies the extraordinary mechanical properties of spider dragline silk.</title>
        <authorList>
            <person name="Kono N."/>
            <person name="Nakamura H."/>
            <person name="Mori M."/>
            <person name="Yoshida Y."/>
            <person name="Ohtoshi R."/>
            <person name="Malay A.D."/>
            <person name="Moran D.A.P."/>
            <person name="Tomita M."/>
            <person name="Numata K."/>
            <person name="Arakawa K."/>
        </authorList>
    </citation>
    <scope>NUCLEOTIDE SEQUENCE</scope>
</reference>
<dbReference type="EMBL" id="BMAW01131232">
    <property type="protein sequence ID" value="GFU38591.1"/>
    <property type="molecule type" value="Genomic_DNA"/>
</dbReference>
<gene>
    <name evidence="1" type="ORF">NPIL_14471</name>
</gene>
<dbReference type="AlphaFoldDB" id="A0A8X6USK2"/>
<dbReference type="Proteomes" id="UP000887013">
    <property type="component" value="Unassembled WGS sequence"/>
</dbReference>
<name>A0A8X6USK2_NEPPI</name>
<sequence length="83" mass="9662">MVLAADESIHFLMQTDQRMNPYNDNEEDEENFSRNQQVEVFQEKRLRVNPAVVQMTILVTPNFQADLTTNRVNKPASSNIFCE</sequence>
<organism evidence="1 2">
    <name type="scientific">Nephila pilipes</name>
    <name type="common">Giant wood spider</name>
    <name type="synonym">Nephila maculata</name>
    <dbReference type="NCBI Taxonomy" id="299642"/>
    <lineage>
        <taxon>Eukaryota</taxon>
        <taxon>Metazoa</taxon>
        <taxon>Ecdysozoa</taxon>
        <taxon>Arthropoda</taxon>
        <taxon>Chelicerata</taxon>
        <taxon>Arachnida</taxon>
        <taxon>Araneae</taxon>
        <taxon>Araneomorphae</taxon>
        <taxon>Entelegynae</taxon>
        <taxon>Araneoidea</taxon>
        <taxon>Nephilidae</taxon>
        <taxon>Nephila</taxon>
    </lineage>
</organism>
<proteinExistence type="predicted"/>
<evidence type="ECO:0000313" key="2">
    <source>
        <dbReference type="Proteomes" id="UP000887013"/>
    </source>
</evidence>
<protein>
    <submittedName>
        <fullName evidence="1">Uncharacterized protein</fullName>
    </submittedName>
</protein>
<comment type="caution">
    <text evidence="1">The sequence shown here is derived from an EMBL/GenBank/DDBJ whole genome shotgun (WGS) entry which is preliminary data.</text>
</comment>
<evidence type="ECO:0000313" key="1">
    <source>
        <dbReference type="EMBL" id="GFU38591.1"/>
    </source>
</evidence>
<accession>A0A8X6USK2</accession>